<dbReference type="Proteomes" id="UP001057402">
    <property type="component" value="Chromosome 6"/>
</dbReference>
<proteinExistence type="predicted"/>
<comment type="caution">
    <text evidence="1">The sequence shown here is derived from an EMBL/GenBank/DDBJ whole genome shotgun (WGS) entry which is preliminary data.</text>
</comment>
<reference evidence="2" key="1">
    <citation type="journal article" date="2023" name="Front. Plant Sci.">
        <title>Chromosomal-level genome assembly of Melastoma candidum provides insights into trichome evolution.</title>
        <authorList>
            <person name="Zhong Y."/>
            <person name="Wu W."/>
            <person name="Sun C."/>
            <person name="Zou P."/>
            <person name="Liu Y."/>
            <person name="Dai S."/>
            <person name="Zhou R."/>
        </authorList>
    </citation>
    <scope>NUCLEOTIDE SEQUENCE [LARGE SCALE GENOMIC DNA]</scope>
</reference>
<protein>
    <submittedName>
        <fullName evidence="1">Uncharacterized protein</fullName>
    </submittedName>
</protein>
<evidence type="ECO:0000313" key="2">
    <source>
        <dbReference type="Proteomes" id="UP001057402"/>
    </source>
</evidence>
<gene>
    <name evidence="1" type="ORF">MLD38_020417</name>
</gene>
<evidence type="ECO:0000313" key="1">
    <source>
        <dbReference type="EMBL" id="KAI4364307.1"/>
    </source>
</evidence>
<accession>A0ACB9QCB5</accession>
<dbReference type="EMBL" id="CM042885">
    <property type="protein sequence ID" value="KAI4364307.1"/>
    <property type="molecule type" value="Genomic_DNA"/>
</dbReference>
<name>A0ACB9QCB5_9MYRT</name>
<sequence>MREAFNVFDRDGDGFITVEELGLVLASLGMKQGRAAEDCRKMITKVDADRDGMVDYEEFRQMMRGGGLAVLA</sequence>
<keyword evidence="2" id="KW-1185">Reference proteome</keyword>
<organism evidence="1 2">
    <name type="scientific">Melastoma candidum</name>
    <dbReference type="NCBI Taxonomy" id="119954"/>
    <lineage>
        <taxon>Eukaryota</taxon>
        <taxon>Viridiplantae</taxon>
        <taxon>Streptophyta</taxon>
        <taxon>Embryophyta</taxon>
        <taxon>Tracheophyta</taxon>
        <taxon>Spermatophyta</taxon>
        <taxon>Magnoliopsida</taxon>
        <taxon>eudicotyledons</taxon>
        <taxon>Gunneridae</taxon>
        <taxon>Pentapetalae</taxon>
        <taxon>rosids</taxon>
        <taxon>malvids</taxon>
        <taxon>Myrtales</taxon>
        <taxon>Melastomataceae</taxon>
        <taxon>Melastomatoideae</taxon>
        <taxon>Melastomateae</taxon>
        <taxon>Melastoma</taxon>
    </lineage>
</organism>